<dbReference type="RefSeq" id="XP_008304253.1">
    <property type="nucleotide sequence ID" value="XM_008306031.1"/>
</dbReference>
<dbReference type="PROSITE" id="PS00518">
    <property type="entry name" value="ZF_RING_1"/>
    <property type="match status" value="1"/>
</dbReference>
<evidence type="ECO:0000256" key="6">
    <source>
        <dbReference type="PROSITE-ProRule" id="PRU00024"/>
    </source>
</evidence>
<dbReference type="Pfam" id="PF25600">
    <property type="entry name" value="TRIM_CC"/>
    <property type="match status" value="1"/>
</dbReference>
<dbReference type="InterPro" id="IPR003877">
    <property type="entry name" value="SPRY_dom"/>
</dbReference>
<dbReference type="GO" id="GO:0008270">
    <property type="term" value="F:zinc ion binding"/>
    <property type="evidence" value="ECO:0007669"/>
    <property type="project" value="UniProtKB-KW"/>
</dbReference>
<dbReference type="InterPro" id="IPR051051">
    <property type="entry name" value="E3_ubiq-ligase_TRIM/RNF"/>
</dbReference>
<dbReference type="InterPro" id="IPR006574">
    <property type="entry name" value="PRY"/>
</dbReference>
<dbReference type="SUPFAM" id="SSF49899">
    <property type="entry name" value="Concanavalin A-like lectins/glucanases"/>
    <property type="match status" value="1"/>
</dbReference>
<keyword evidence="5" id="KW-0391">Immunity</keyword>
<feature type="domain" description="RING-type" evidence="8">
    <location>
        <begin position="15"/>
        <end position="58"/>
    </location>
</feature>
<dbReference type="AlphaFoldDB" id="A0A9Y4U071"/>
<evidence type="ECO:0000256" key="3">
    <source>
        <dbReference type="ARBA" id="ARBA00022771"/>
    </source>
</evidence>
<dbReference type="SMART" id="SM00336">
    <property type="entry name" value="BBOX"/>
    <property type="match status" value="1"/>
</dbReference>
<evidence type="ECO:0000256" key="1">
    <source>
        <dbReference type="ARBA" id="ARBA00022588"/>
    </source>
</evidence>
<keyword evidence="2" id="KW-0479">Metal-binding</keyword>
<dbReference type="GO" id="GO:0005737">
    <property type="term" value="C:cytoplasm"/>
    <property type="evidence" value="ECO:0007669"/>
    <property type="project" value="UniProtKB-ARBA"/>
</dbReference>
<protein>
    <submittedName>
        <fullName evidence="12">Tripartite motif-containing protein 65-like</fullName>
    </submittedName>
</protein>
<dbReference type="GeneID" id="103375718"/>
<evidence type="ECO:0000313" key="12">
    <source>
        <dbReference type="RefSeq" id="XP_008304253.1"/>
    </source>
</evidence>
<dbReference type="Proteomes" id="UP000694891">
    <property type="component" value="Unplaced"/>
</dbReference>
<dbReference type="SMART" id="SM00589">
    <property type="entry name" value="PRY"/>
    <property type="match status" value="1"/>
</dbReference>
<evidence type="ECO:0000256" key="5">
    <source>
        <dbReference type="ARBA" id="ARBA00022859"/>
    </source>
</evidence>
<dbReference type="InterPro" id="IPR017907">
    <property type="entry name" value="Znf_RING_CS"/>
</dbReference>
<dbReference type="InterPro" id="IPR043136">
    <property type="entry name" value="B30.2/SPRY_sf"/>
</dbReference>
<dbReference type="Gene3D" id="2.60.120.920">
    <property type="match status" value="1"/>
</dbReference>
<evidence type="ECO:0000256" key="7">
    <source>
        <dbReference type="SAM" id="Coils"/>
    </source>
</evidence>
<dbReference type="PROSITE" id="PS50089">
    <property type="entry name" value="ZF_RING_2"/>
    <property type="match status" value="1"/>
</dbReference>
<keyword evidence="3 6" id="KW-0863">Zinc-finger</keyword>
<sequence length="520" mass="59842">MAQQGFQFDRKALSCSICLDLMKDPVTIPCGHNYCMNCIKIHWDGEDQKQICSCPQCQQTFGPRPDLKKNTMFAELVKEVQKMGLQSAPEDIYLQPHYQSPAFKNHTLVDPSKKLQENICSRHNEVKKIFCRTDQQCICYLCSLDEHKDHDTVSATTERTEKQKELKPSVKKIRQRIQDRQTDVKLLQQEVEAIKQSADTTMRDTDKIFRDLIELIERKSLDVKKKIRSQQETEVNRAKDLLEKLQDEITELKTQEAGLDEISRTKDDCHFLHTFPLISGLSESQWPHPEPRHLQYFKEATAAVSELNSKLQRFLCEKMPKLSQIITAVDVLLPQPEPTTRAEFLQHSCQITLDPNTANVRLLLSEENKKATYTSKKQAYPSHPDRFMNRSQVLSREALTGRHYWEVEWSDFGIYVAVAYKDISRTGDSSEFGNNDRSWAFRCSYDCYELTHDGINTSVSAPLSSRIGVYLDHRAGVLSFYRVSGSMTLLHRVRTTFTRPLYAGLRAYYFLGSGSSGVLC</sequence>
<reference evidence="12" key="1">
    <citation type="submission" date="2025-08" db="UniProtKB">
        <authorList>
            <consortium name="RefSeq"/>
        </authorList>
    </citation>
    <scope>IDENTIFICATION</scope>
</reference>
<evidence type="ECO:0000256" key="2">
    <source>
        <dbReference type="ARBA" id="ARBA00022723"/>
    </source>
</evidence>
<dbReference type="InterPro" id="IPR058030">
    <property type="entry name" value="TRIM8/14/16/25/29/45/65_CC"/>
</dbReference>
<organism evidence="11 12">
    <name type="scientific">Stegastes partitus</name>
    <name type="common">bicolor damselfish</name>
    <dbReference type="NCBI Taxonomy" id="144197"/>
    <lineage>
        <taxon>Eukaryota</taxon>
        <taxon>Metazoa</taxon>
        <taxon>Chordata</taxon>
        <taxon>Craniata</taxon>
        <taxon>Vertebrata</taxon>
        <taxon>Euteleostomi</taxon>
        <taxon>Actinopterygii</taxon>
        <taxon>Neopterygii</taxon>
        <taxon>Teleostei</taxon>
        <taxon>Neoteleostei</taxon>
        <taxon>Acanthomorphata</taxon>
        <taxon>Ovalentaria</taxon>
        <taxon>Pomacentridae</taxon>
        <taxon>Stegastes</taxon>
    </lineage>
</organism>
<evidence type="ECO:0000313" key="11">
    <source>
        <dbReference type="Proteomes" id="UP000694891"/>
    </source>
</evidence>
<accession>A0A9Y4U071</accession>
<dbReference type="Gene3D" id="3.30.160.60">
    <property type="entry name" value="Classic Zinc Finger"/>
    <property type="match status" value="1"/>
</dbReference>
<dbReference type="Pfam" id="PF00643">
    <property type="entry name" value="zf-B_box"/>
    <property type="match status" value="1"/>
</dbReference>
<dbReference type="Pfam" id="PF15227">
    <property type="entry name" value="zf-C3HC4_4"/>
    <property type="match status" value="1"/>
</dbReference>
<dbReference type="Pfam" id="PF00622">
    <property type="entry name" value="SPRY"/>
    <property type="match status" value="1"/>
</dbReference>
<dbReference type="InterPro" id="IPR003879">
    <property type="entry name" value="Butyrophylin_SPRY"/>
</dbReference>
<evidence type="ECO:0000259" key="9">
    <source>
        <dbReference type="PROSITE" id="PS50119"/>
    </source>
</evidence>
<gene>
    <name evidence="12" type="primary">LOC103375718</name>
</gene>
<feature type="domain" description="B30.2/SPRY" evidence="10">
    <location>
        <begin position="331"/>
        <end position="520"/>
    </location>
</feature>
<dbReference type="InterPro" id="IPR013320">
    <property type="entry name" value="ConA-like_dom_sf"/>
</dbReference>
<dbReference type="CDD" id="cd19769">
    <property type="entry name" value="Bbox2_TRIM16-like"/>
    <property type="match status" value="1"/>
</dbReference>
<dbReference type="GO" id="GO:0045087">
    <property type="term" value="P:innate immune response"/>
    <property type="evidence" value="ECO:0007669"/>
    <property type="project" value="UniProtKB-KW"/>
</dbReference>
<dbReference type="SMART" id="SM00184">
    <property type="entry name" value="RING"/>
    <property type="match status" value="1"/>
</dbReference>
<evidence type="ECO:0000256" key="4">
    <source>
        <dbReference type="ARBA" id="ARBA00022833"/>
    </source>
</evidence>
<dbReference type="SUPFAM" id="SSF57845">
    <property type="entry name" value="B-box zinc-binding domain"/>
    <property type="match status" value="1"/>
</dbReference>
<dbReference type="InterPro" id="IPR001870">
    <property type="entry name" value="B30.2/SPRY"/>
</dbReference>
<dbReference type="PRINTS" id="PR01407">
    <property type="entry name" value="BUTYPHLNCDUF"/>
</dbReference>
<keyword evidence="11" id="KW-1185">Reference proteome</keyword>
<dbReference type="PROSITE" id="PS50188">
    <property type="entry name" value="B302_SPRY"/>
    <property type="match status" value="1"/>
</dbReference>
<dbReference type="PANTHER" id="PTHR25465">
    <property type="entry name" value="B-BOX DOMAIN CONTAINING"/>
    <property type="match status" value="1"/>
</dbReference>
<keyword evidence="1" id="KW-0399">Innate immunity</keyword>
<dbReference type="PROSITE" id="PS50119">
    <property type="entry name" value="ZF_BBOX"/>
    <property type="match status" value="1"/>
</dbReference>
<name>A0A9Y4U071_9TELE</name>
<feature type="coiled-coil region" evidence="7">
    <location>
        <begin position="170"/>
        <end position="197"/>
    </location>
</feature>
<feature type="coiled-coil region" evidence="7">
    <location>
        <begin position="228"/>
        <end position="262"/>
    </location>
</feature>
<dbReference type="InterPro" id="IPR001841">
    <property type="entry name" value="Znf_RING"/>
</dbReference>
<evidence type="ECO:0000259" key="8">
    <source>
        <dbReference type="PROSITE" id="PS50089"/>
    </source>
</evidence>
<evidence type="ECO:0000259" key="10">
    <source>
        <dbReference type="PROSITE" id="PS50188"/>
    </source>
</evidence>
<dbReference type="CDD" id="cd16040">
    <property type="entry name" value="SPRY_PRY_SNTX"/>
    <property type="match status" value="1"/>
</dbReference>
<dbReference type="PANTHER" id="PTHR25465:SF5">
    <property type="entry name" value="E3 UBIQUITIN_ISG15 LIGASE TRIM25-RELATED"/>
    <property type="match status" value="1"/>
</dbReference>
<feature type="domain" description="B box-type" evidence="9">
    <location>
        <begin position="115"/>
        <end position="155"/>
    </location>
</feature>
<keyword evidence="7" id="KW-0175">Coiled coil</keyword>
<dbReference type="InterPro" id="IPR013083">
    <property type="entry name" value="Znf_RING/FYVE/PHD"/>
</dbReference>
<proteinExistence type="predicted"/>
<dbReference type="CDD" id="cd16543">
    <property type="entry name" value="RING-HC_TRIM77_C-IV"/>
    <property type="match status" value="1"/>
</dbReference>
<dbReference type="Pfam" id="PF13765">
    <property type="entry name" value="PRY"/>
    <property type="match status" value="1"/>
</dbReference>
<dbReference type="InterPro" id="IPR000315">
    <property type="entry name" value="Znf_B-box"/>
</dbReference>
<dbReference type="SMART" id="SM00449">
    <property type="entry name" value="SPRY"/>
    <property type="match status" value="1"/>
</dbReference>
<dbReference type="SUPFAM" id="SSF57850">
    <property type="entry name" value="RING/U-box"/>
    <property type="match status" value="1"/>
</dbReference>
<keyword evidence="4" id="KW-0862">Zinc</keyword>
<dbReference type="Gene3D" id="3.30.40.10">
    <property type="entry name" value="Zinc/RING finger domain, C3HC4 (zinc finger)"/>
    <property type="match status" value="1"/>
</dbReference>